<protein>
    <submittedName>
        <fullName evidence="1">HNH endonuclease</fullName>
    </submittedName>
</protein>
<name>A0A7S8HF43_9BACI</name>
<proteinExistence type="predicted"/>
<dbReference type="KEGG" id="mcui:G8O30_03160"/>
<evidence type="ECO:0000313" key="1">
    <source>
        <dbReference type="EMBL" id="QPC46025.1"/>
    </source>
</evidence>
<keyword evidence="2" id="KW-1185">Reference proteome</keyword>
<dbReference type="RefSeq" id="WP_239673547.1">
    <property type="nucleotide sequence ID" value="NZ_CP049742.1"/>
</dbReference>
<accession>A0A7S8HF43</accession>
<evidence type="ECO:0000313" key="2">
    <source>
        <dbReference type="Proteomes" id="UP000593626"/>
    </source>
</evidence>
<dbReference type="PANTHER" id="PTHR37827">
    <property type="entry name" value="TUDOR DOMAIN-CONTAINING PROTEIN"/>
    <property type="match status" value="1"/>
</dbReference>
<gene>
    <name evidence="1" type="ORF">G8O30_03160</name>
</gene>
<dbReference type="Proteomes" id="UP000593626">
    <property type="component" value="Chromosome"/>
</dbReference>
<dbReference type="PANTHER" id="PTHR37827:SF1">
    <property type="entry name" value="HNH DOMAIN-CONTAINING PROTEIN"/>
    <property type="match status" value="1"/>
</dbReference>
<organism evidence="1 2">
    <name type="scientific">Mangrovibacillus cuniculi</name>
    <dbReference type="NCBI Taxonomy" id="2593652"/>
    <lineage>
        <taxon>Bacteria</taxon>
        <taxon>Bacillati</taxon>
        <taxon>Bacillota</taxon>
        <taxon>Bacilli</taxon>
        <taxon>Bacillales</taxon>
        <taxon>Bacillaceae</taxon>
        <taxon>Mangrovibacillus</taxon>
    </lineage>
</organism>
<sequence length="101" mass="11850">MAKNSVGTCEMCEREEVERTEHHLIPREEGGTFLETAMLCIPCHKQIHALYTNQELAVRLYTVERLQDDPKLASFIKWIKKQPSETLPRVKKSRERRKGKK</sequence>
<dbReference type="GO" id="GO:0004519">
    <property type="term" value="F:endonuclease activity"/>
    <property type="evidence" value="ECO:0007669"/>
    <property type="project" value="UniProtKB-KW"/>
</dbReference>
<dbReference type="EMBL" id="CP049742">
    <property type="protein sequence ID" value="QPC46025.1"/>
    <property type="molecule type" value="Genomic_DNA"/>
</dbReference>
<keyword evidence="1" id="KW-0378">Hydrolase</keyword>
<keyword evidence="1" id="KW-0540">Nuclease</keyword>
<reference evidence="1 2" key="1">
    <citation type="submission" date="2019-07" db="EMBL/GenBank/DDBJ databases">
        <title>Genome sequence of 2 isolates from Red Sea Mangroves.</title>
        <authorList>
            <person name="Sefrji F."/>
            <person name="Michoud G."/>
            <person name="Merlino G."/>
            <person name="Daffonchio D."/>
        </authorList>
    </citation>
    <scope>NUCLEOTIDE SEQUENCE [LARGE SCALE GENOMIC DNA]</scope>
    <source>
        <strain evidence="1 2">R1DC41</strain>
    </source>
</reference>
<keyword evidence="1" id="KW-0255">Endonuclease</keyword>
<dbReference type="AlphaFoldDB" id="A0A7S8HF43"/>